<keyword evidence="3" id="KW-1185">Reference proteome</keyword>
<comment type="caution">
    <text evidence="2">The sequence shown here is derived from an EMBL/GenBank/DDBJ whole genome shotgun (WGS) entry which is preliminary data.</text>
</comment>
<dbReference type="SUPFAM" id="SSF158682">
    <property type="entry name" value="TerB-like"/>
    <property type="match status" value="1"/>
</dbReference>
<name>A0A937CRE7_9BURK</name>
<evidence type="ECO:0000313" key="3">
    <source>
        <dbReference type="Proteomes" id="UP000599109"/>
    </source>
</evidence>
<protein>
    <submittedName>
        <fullName evidence="2">TerB family tellurite resistance protein</fullName>
    </submittedName>
</protein>
<evidence type="ECO:0000313" key="2">
    <source>
        <dbReference type="EMBL" id="MBL0390166.1"/>
    </source>
</evidence>
<sequence>MIPALRDFLRALTAPPGNSGPAGMTSELATAVLLVETMRADQGMQPEERAAVLRILNEKFALAEADVQELLAAAEERSRQSSDFFSFTSVLNERLSHPQKIEVIELMWRVAYADGSADAGESHVISKVAGLLHVTHGEYIAAKLHAQQGARPRGG</sequence>
<organism evidence="2 3">
    <name type="scientific">Ramlibacter monticola</name>
    <dbReference type="NCBI Taxonomy" id="1926872"/>
    <lineage>
        <taxon>Bacteria</taxon>
        <taxon>Pseudomonadati</taxon>
        <taxon>Pseudomonadota</taxon>
        <taxon>Betaproteobacteria</taxon>
        <taxon>Burkholderiales</taxon>
        <taxon>Comamonadaceae</taxon>
        <taxon>Ramlibacter</taxon>
    </lineage>
</organism>
<dbReference type="Proteomes" id="UP000599109">
    <property type="component" value="Unassembled WGS sequence"/>
</dbReference>
<evidence type="ECO:0000259" key="1">
    <source>
        <dbReference type="Pfam" id="PF05099"/>
    </source>
</evidence>
<gene>
    <name evidence="2" type="ORF">JJ685_03325</name>
</gene>
<dbReference type="InterPro" id="IPR007791">
    <property type="entry name" value="DjlA_N"/>
</dbReference>
<accession>A0A937CRE7</accession>
<dbReference type="CDD" id="cd07313">
    <property type="entry name" value="terB_like_2"/>
    <property type="match status" value="1"/>
</dbReference>
<dbReference type="AlphaFoldDB" id="A0A937CRE7"/>
<dbReference type="Gene3D" id="1.10.3680.10">
    <property type="entry name" value="TerB-like"/>
    <property type="match status" value="1"/>
</dbReference>
<feature type="domain" description="Co-chaperone DjlA N-terminal" evidence="1">
    <location>
        <begin position="27"/>
        <end position="143"/>
    </location>
</feature>
<reference evidence="2 3" key="1">
    <citation type="journal article" date="2017" name="Int. J. Syst. Evol. Microbiol.">
        <title>Ramlibacter monticola sp. nov., isolated from forest soil.</title>
        <authorList>
            <person name="Chaudhary D.K."/>
            <person name="Kim J."/>
        </authorList>
    </citation>
    <scope>NUCLEOTIDE SEQUENCE [LARGE SCALE GENOMIC DNA]</scope>
    <source>
        <strain evidence="2 3">KACC 19175</strain>
    </source>
</reference>
<dbReference type="InterPro" id="IPR029024">
    <property type="entry name" value="TerB-like"/>
</dbReference>
<proteinExistence type="predicted"/>
<dbReference type="EMBL" id="JAEQNE010000001">
    <property type="protein sequence ID" value="MBL0390166.1"/>
    <property type="molecule type" value="Genomic_DNA"/>
</dbReference>
<dbReference type="Pfam" id="PF05099">
    <property type="entry name" value="TerB"/>
    <property type="match status" value="1"/>
</dbReference>